<proteinExistence type="inferred from homology"/>
<feature type="chain" id="PRO_5015911620" evidence="9">
    <location>
        <begin position="21"/>
        <end position="872"/>
    </location>
</feature>
<evidence type="ECO:0000256" key="8">
    <source>
        <dbReference type="RuleBase" id="RU003355"/>
    </source>
</evidence>
<dbReference type="CDD" id="cd07489">
    <property type="entry name" value="Peptidases_S8_5"/>
    <property type="match status" value="1"/>
</dbReference>
<feature type="domain" description="Peptidase S8/S53" evidence="10">
    <location>
        <begin position="155"/>
        <end position="573"/>
    </location>
</feature>
<dbReference type="InterPro" id="IPR022398">
    <property type="entry name" value="Peptidase_S8_His-AS"/>
</dbReference>
<evidence type="ECO:0000256" key="6">
    <source>
        <dbReference type="PIRSR" id="PIRSR615500-1"/>
    </source>
</evidence>
<dbReference type="STRING" id="97972.A0A2V1DDI8"/>
<name>A0A2V1DDI8_9PLEO</name>
<keyword evidence="2 7" id="KW-0645">Protease</keyword>
<dbReference type="InterPro" id="IPR050131">
    <property type="entry name" value="Peptidase_S8_subtilisin-like"/>
</dbReference>
<dbReference type="InterPro" id="IPR034187">
    <property type="entry name" value="Peptidases_S8_5"/>
</dbReference>
<dbReference type="InterPro" id="IPR015500">
    <property type="entry name" value="Peptidase_S8_subtilisin-rel"/>
</dbReference>
<dbReference type="InterPro" id="IPR000209">
    <property type="entry name" value="Peptidase_S8/S53_dom"/>
</dbReference>
<dbReference type="Pfam" id="PF06280">
    <property type="entry name" value="fn3_5"/>
    <property type="match status" value="1"/>
</dbReference>
<dbReference type="PROSITE" id="PS00138">
    <property type="entry name" value="SUBTILASE_SER"/>
    <property type="match status" value="1"/>
</dbReference>
<dbReference type="PRINTS" id="PR00723">
    <property type="entry name" value="SUBTILISIN"/>
</dbReference>
<reference evidence="12 13" key="1">
    <citation type="journal article" date="2018" name="Sci. Rep.">
        <title>Comparative genomics provides insights into the lifestyle and reveals functional heterogeneity of dark septate endophytic fungi.</title>
        <authorList>
            <person name="Knapp D.G."/>
            <person name="Nemeth J.B."/>
            <person name="Barry K."/>
            <person name="Hainaut M."/>
            <person name="Henrissat B."/>
            <person name="Johnson J."/>
            <person name="Kuo A."/>
            <person name="Lim J.H.P."/>
            <person name="Lipzen A."/>
            <person name="Nolan M."/>
            <person name="Ohm R.A."/>
            <person name="Tamas L."/>
            <person name="Grigoriev I.V."/>
            <person name="Spatafora J.W."/>
            <person name="Nagy L.G."/>
            <person name="Kovacs G.M."/>
        </authorList>
    </citation>
    <scope>NUCLEOTIDE SEQUENCE [LARGE SCALE GENOMIC DNA]</scope>
    <source>
        <strain evidence="12 13">DSE2036</strain>
    </source>
</reference>
<dbReference type="InterPro" id="IPR036852">
    <property type="entry name" value="Peptidase_S8/S53_dom_sf"/>
</dbReference>
<dbReference type="Proteomes" id="UP000244855">
    <property type="component" value="Unassembled WGS sequence"/>
</dbReference>
<dbReference type="GO" id="GO:0016020">
    <property type="term" value="C:membrane"/>
    <property type="evidence" value="ECO:0007669"/>
    <property type="project" value="InterPro"/>
</dbReference>
<dbReference type="GO" id="GO:0004252">
    <property type="term" value="F:serine-type endopeptidase activity"/>
    <property type="evidence" value="ECO:0007669"/>
    <property type="project" value="UniProtKB-UniRule"/>
</dbReference>
<protein>
    <submittedName>
        <fullName evidence="12">Subtilisin-like protein</fullName>
    </submittedName>
</protein>
<dbReference type="Pfam" id="PF00082">
    <property type="entry name" value="Peptidase_S8"/>
    <property type="match status" value="1"/>
</dbReference>
<keyword evidence="5 7" id="KW-0720">Serine protease</keyword>
<evidence type="ECO:0000256" key="1">
    <source>
        <dbReference type="ARBA" id="ARBA00011073"/>
    </source>
</evidence>
<dbReference type="GO" id="GO:0006508">
    <property type="term" value="P:proteolysis"/>
    <property type="evidence" value="ECO:0007669"/>
    <property type="project" value="UniProtKB-KW"/>
</dbReference>
<evidence type="ECO:0000313" key="13">
    <source>
        <dbReference type="Proteomes" id="UP000244855"/>
    </source>
</evidence>
<dbReference type="InterPro" id="IPR023827">
    <property type="entry name" value="Peptidase_S8_Asp-AS"/>
</dbReference>
<keyword evidence="13" id="KW-1185">Reference proteome</keyword>
<gene>
    <name evidence="12" type="ORF">DM02DRAFT_674993</name>
</gene>
<accession>A0A2V1DDI8</accession>
<dbReference type="PROSITE" id="PS00136">
    <property type="entry name" value="SUBTILASE_ASP"/>
    <property type="match status" value="1"/>
</dbReference>
<evidence type="ECO:0000256" key="5">
    <source>
        <dbReference type="ARBA" id="ARBA00022825"/>
    </source>
</evidence>
<evidence type="ECO:0000256" key="3">
    <source>
        <dbReference type="ARBA" id="ARBA00022729"/>
    </source>
</evidence>
<dbReference type="Gene3D" id="3.40.50.200">
    <property type="entry name" value="Peptidase S8/S53 domain"/>
    <property type="match status" value="2"/>
</dbReference>
<dbReference type="OrthoDB" id="10256524at2759"/>
<organism evidence="12 13">
    <name type="scientific">Periconia macrospinosa</name>
    <dbReference type="NCBI Taxonomy" id="97972"/>
    <lineage>
        <taxon>Eukaryota</taxon>
        <taxon>Fungi</taxon>
        <taxon>Dikarya</taxon>
        <taxon>Ascomycota</taxon>
        <taxon>Pezizomycotina</taxon>
        <taxon>Dothideomycetes</taxon>
        <taxon>Pleosporomycetidae</taxon>
        <taxon>Pleosporales</taxon>
        <taxon>Massarineae</taxon>
        <taxon>Periconiaceae</taxon>
        <taxon>Periconia</taxon>
    </lineage>
</organism>
<feature type="active site" description="Charge relay system" evidence="6 7">
    <location>
        <position position="203"/>
    </location>
</feature>
<feature type="signal peptide" evidence="9">
    <location>
        <begin position="1"/>
        <end position="20"/>
    </location>
</feature>
<comment type="similarity">
    <text evidence="1 7 8">Belongs to the peptidase S8 family.</text>
</comment>
<evidence type="ECO:0000256" key="9">
    <source>
        <dbReference type="SAM" id="SignalP"/>
    </source>
</evidence>
<dbReference type="PANTHER" id="PTHR43806:SF66">
    <property type="entry name" value="SERIN ENDOPEPTIDASE"/>
    <property type="match status" value="1"/>
</dbReference>
<dbReference type="PROSITE" id="PS00137">
    <property type="entry name" value="SUBTILASE_HIS"/>
    <property type="match status" value="1"/>
</dbReference>
<evidence type="ECO:0000259" key="10">
    <source>
        <dbReference type="Pfam" id="PF00082"/>
    </source>
</evidence>
<keyword evidence="4 7" id="KW-0378">Hydrolase</keyword>
<keyword evidence="3 9" id="KW-0732">Signal</keyword>
<feature type="domain" description="C5a peptidase/Subtilisin-like protease SBT2-like Fn3-like" evidence="11">
    <location>
        <begin position="606"/>
        <end position="718"/>
    </location>
</feature>
<evidence type="ECO:0000256" key="2">
    <source>
        <dbReference type="ARBA" id="ARBA00022670"/>
    </source>
</evidence>
<evidence type="ECO:0000313" key="12">
    <source>
        <dbReference type="EMBL" id="PVH96170.1"/>
    </source>
</evidence>
<dbReference type="AlphaFoldDB" id="A0A2V1DDI8"/>
<evidence type="ECO:0000256" key="7">
    <source>
        <dbReference type="PROSITE-ProRule" id="PRU01240"/>
    </source>
</evidence>
<dbReference type="Gene3D" id="2.60.40.1710">
    <property type="entry name" value="Subtilisin-like superfamily"/>
    <property type="match status" value="1"/>
</dbReference>
<feature type="active site" description="Charge relay system" evidence="6 7">
    <location>
        <position position="530"/>
    </location>
</feature>
<dbReference type="InterPro" id="IPR010435">
    <property type="entry name" value="C5a/SBT2-like_Fn3"/>
</dbReference>
<dbReference type="InterPro" id="IPR023828">
    <property type="entry name" value="Peptidase_S8_Ser-AS"/>
</dbReference>
<sequence length="872" mass="93421">MRWENLSLFCGAALCGTTVAITNFTTELDIIPGAYIVELNEDLDANSFMRTTQSEGIALRQTLNYKLFKGVSIQLDNKSADLETAISQIASQDNVKKVWPVRRIPLPNDTVIWKGGDGPESRKTWRKRQLSNASESYAPHKSTQVDLLHAKGVTGKGTKIAVIDSGIDWKHPALGGCFGEGCLVSYGRNFTGSDSEPLDCIGHGTHVAGIIAAQKNEHGFIGAAPQVTLGSYRVFGCNGGVAEDGMLAAFNQAFEDGSDIITASLGAQGGFPESPLAVALQRIVEAGVPCTVSAGNGGSSGLFHAETPADGKGVASIASTENSEILDLLLEGLYTVDNSSKATFYWKQGNFVDGHTWSNISLPLWATPYNNSGTECEMLPSDTPNLSDRIVLIRAAYGCGDFGVGQLLEDAISHGARYLLLYVNIPGSVYSFTTDKNIESYGFIQYNQGLEWAEALAKGSNILVDLPNPATANEVLKPDPNPEAGYISRFSGWGPGNKMESTTHFAAPGSYIFSTYPLDQGGYAVLSGTSMATPLAAAIYALVGQVRGTLDPNTIKSVIASTAKPNVFWARGQAYPYLAPTAQQGAGLIQAYDAAYTTTVLSVPEISFNDTDHLVVNATFTIKNIGDSEKTYSLSNVGAATAYFQDENMLPHFFPPAMDTKGAELSFNSEKITVPAGGEAVVVVTPTPPNLNSKRIPVYSGFINLNASDDGSLSLPYLGTSGSLYNLDPLDKTPGRMVGVQDGRFGMIQGNETFTFVKGPPMPGTYIYPLAGMSTVMGTPEFRLHAISLDPALNQQEHAGFKVFGMFKHFPIRLMPRATNILHIIDGLIEDDSYMPAGGYKILFSALRNYGDASKPDDWDTVVSPPLFIKYI</sequence>
<evidence type="ECO:0000256" key="4">
    <source>
        <dbReference type="ARBA" id="ARBA00022801"/>
    </source>
</evidence>
<dbReference type="EMBL" id="KZ805472">
    <property type="protein sequence ID" value="PVH96170.1"/>
    <property type="molecule type" value="Genomic_DNA"/>
</dbReference>
<dbReference type="PANTHER" id="PTHR43806">
    <property type="entry name" value="PEPTIDASE S8"/>
    <property type="match status" value="1"/>
</dbReference>
<evidence type="ECO:0000259" key="11">
    <source>
        <dbReference type="Pfam" id="PF06280"/>
    </source>
</evidence>
<dbReference type="PROSITE" id="PS51892">
    <property type="entry name" value="SUBTILASE"/>
    <property type="match status" value="1"/>
</dbReference>
<dbReference type="SUPFAM" id="SSF52743">
    <property type="entry name" value="Subtilisin-like"/>
    <property type="match status" value="1"/>
</dbReference>
<feature type="active site" description="Charge relay system" evidence="6 7">
    <location>
        <position position="164"/>
    </location>
</feature>